<dbReference type="Proteomes" id="UP000092967">
    <property type="component" value="Chromosome"/>
</dbReference>
<gene>
    <name evidence="3" type="ORF">AXE80_02500</name>
</gene>
<accession>A0A1B1Y364</accession>
<name>A0A1B1Y364_9FLAO</name>
<dbReference type="Gene3D" id="2.60.450.10">
    <property type="entry name" value="Lipopolysaccharide (LPS) transport protein A like domain"/>
    <property type="match status" value="3"/>
</dbReference>
<dbReference type="EMBL" id="CP014224">
    <property type="protein sequence ID" value="ANW95222.1"/>
    <property type="molecule type" value="Genomic_DNA"/>
</dbReference>
<dbReference type="PANTHER" id="PTHR30189:SF1">
    <property type="entry name" value="LPS-ASSEMBLY PROTEIN LPTD"/>
    <property type="match status" value="1"/>
</dbReference>
<evidence type="ECO:0000256" key="1">
    <source>
        <dbReference type="ARBA" id="ARBA00023237"/>
    </source>
</evidence>
<evidence type="ECO:0000313" key="4">
    <source>
        <dbReference type="Proteomes" id="UP000092967"/>
    </source>
</evidence>
<sequence length="501" mass="57243">MKISIKHQLLFLLIPFLGMAQASRIKVLHANQTYADQKQYPNALVLNGEVRVSHQGALMTCKKALYYRQENRLYAYGDVVINQGDTIRQYSDHLQYDGDSQKALSWGTVKVKDKDMILTTDTLHFNRATQVLSYDCFGKIVNKENTLTSQIGEYFANDKKLTAKQNVKVVNPDMDLKTGHLDYYTETGKSYLYGPSTINNKESDLYTERGIYDTRLSLGYLLKNSVIYHQDNEIKGDSLYYNQANDFASGTGNLIITDTVNKIVVKGDYGEIYRRKDSMIVYKRPLAISIIDKDSMYIHGDTISVTGKENNKLMKVYHHVKFFKSDLSGKCDSLVTHQEEGVTELFTNPILWSEENQITGDSIRLLSDKVTKKLDSLKIIKHAFIVQKDSVKGYNQIKGKDMFGKFIEQKLSTLLVKGNGAVINYARSEETKELTAIMKMECSNILFSLKDNKMETIKFLKMPEGKTYPPSQFPEDQALLKGFIWRGSERPLNKEDIFIHD</sequence>
<dbReference type="GO" id="GO:1990351">
    <property type="term" value="C:transporter complex"/>
    <property type="evidence" value="ECO:0007669"/>
    <property type="project" value="TreeGrafter"/>
</dbReference>
<reference evidence="3 4" key="1">
    <citation type="submission" date="2016-02" db="EMBL/GenBank/DDBJ databases">
        <authorList>
            <person name="Wen L."/>
            <person name="He K."/>
            <person name="Yang H."/>
        </authorList>
    </citation>
    <scope>NUCLEOTIDE SEQUENCE [LARGE SCALE GENOMIC DNA]</scope>
    <source>
        <strain evidence="3 4">CZ1127</strain>
    </source>
</reference>
<dbReference type="RefSeq" id="WP_068824327.1">
    <property type="nucleotide sequence ID" value="NZ_CP014224.1"/>
</dbReference>
<protein>
    <recommendedName>
        <fullName evidence="2">Organic solvent tolerance-like N-terminal domain-containing protein</fullName>
    </recommendedName>
</protein>
<organism evidence="3 4">
    <name type="scientific">Wenyingzhuangia fucanilytica</name>
    <dbReference type="NCBI Taxonomy" id="1790137"/>
    <lineage>
        <taxon>Bacteria</taxon>
        <taxon>Pseudomonadati</taxon>
        <taxon>Bacteroidota</taxon>
        <taxon>Flavobacteriia</taxon>
        <taxon>Flavobacteriales</taxon>
        <taxon>Flavobacteriaceae</taxon>
        <taxon>Wenyingzhuangia</taxon>
    </lineage>
</organism>
<keyword evidence="1" id="KW-0472">Membrane</keyword>
<dbReference type="InterPro" id="IPR005653">
    <property type="entry name" value="OstA-like_N"/>
</dbReference>
<feature type="domain" description="Organic solvent tolerance-like N-terminal" evidence="2">
    <location>
        <begin position="24"/>
        <end position="178"/>
    </location>
</feature>
<dbReference type="PANTHER" id="PTHR30189">
    <property type="entry name" value="LPS-ASSEMBLY PROTEIN"/>
    <property type="match status" value="1"/>
</dbReference>
<keyword evidence="4" id="KW-1185">Reference proteome</keyword>
<dbReference type="AlphaFoldDB" id="A0A1B1Y364"/>
<evidence type="ECO:0000313" key="3">
    <source>
        <dbReference type="EMBL" id="ANW95222.1"/>
    </source>
</evidence>
<proteinExistence type="predicted"/>
<keyword evidence="1" id="KW-0998">Cell outer membrane</keyword>
<dbReference type="Pfam" id="PF13100">
    <property type="entry name" value="OstA_2"/>
    <property type="match status" value="1"/>
</dbReference>
<dbReference type="KEGG" id="wfu:AXE80_02500"/>
<evidence type="ECO:0000259" key="2">
    <source>
        <dbReference type="Pfam" id="PF13100"/>
    </source>
</evidence>
<dbReference type="GO" id="GO:0009279">
    <property type="term" value="C:cell outer membrane"/>
    <property type="evidence" value="ECO:0007669"/>
    <property type="project" value="TreeGrafter"/>
</dbReference>
<dbReference type="OrthoDB" id="9805931at2"/>
<dbReference type="InterPro" id="IPR050218">
    <property type="entry name" value="LptD"/>
</dbReference>
<dbReference type="STRING" id="1790137.AXE80_02500"/>